<evidence type="ECO:0000256" key="6">
    <source>
        <dbReference type="SAM" id="MobiDB-lite"/>
    </source>
</evidence>
<comment type="similarity">
    <text evidence="2">Belongs to the MipA/OmpV family.</text>
</comment>
<dbReference type="RefSeq" id="WP_285983110.1">
    <property type="nucleotide sequence ID" value="NZ_JASVDS010000003.1"/>
</dbReference>
<feature type="chain" id="PRO_5045489953" evidence="7">
    <location>
        <begin position="37"/>
        <end position="274"/>
    </location>
</feature>
<evidence type="ECO:0000256" key="1">
    <source>
        <dbReference type="ARBA" id="ARBA00004442"/>
    </source>
</evidence>
<name>A0ABT7LNI5_9BURK</name>
<comment type="caution">
    <text evidence="8">The sequence shown here is derived from an EMBL/GenBank/DDBJ whole genome shotgun (WGS) entry which is preliminary data.</text>
</comment>
<organism evidence="8 9">
    <name type="scientific">Roseateles subflavus</name>
    <dbReference type="NCBI Taxonomy" id="3053353"/>
    <lineage>
        <taxon>Bacteria</taxon>
        <taxon>Pseudomonadati</taxon>
        <taxon>Pseudomonadota</taxon>
        <taxon>Betaproteobacteria</taxon>
        <taxon>Burkholderiales</taxon>
        <taxon>Sphaerotilaceae</taxon>
        <taxon>Roseateles</taxon>
    </lineage>
</organism>
<dbReference type="EMBL" id="JASVDS010000003">
    <property type="protein sequence ID" value="MDL5033056.1"/>
    <property type="molecule type" value="Genomic_DNA"/>
</dbReference>
<evidence type="ECO:0000256" key="3">
    <source>
        <dbReference type="ARBA" id="ARBA00022729"/>
    </source>
</evidence>
<evidence type="ECO:0000256" key="2">
    <source>
        <dbReference type="ARBA" id="ARBA00005722"/>
    </source>
</evidence>
<evidence type="ECO:0000256" key="7">
    <source>
        <dbReference type="SAM" id="SignalP"/>
    </source>
</evidence>
<feature type="region of interest" description="Disordered" evidence="6">
    <location>
        <begin position="34"/>
        <end position="58"/>
    </location>
</feature>
<keyword evidence="9" id="KW-1185">Reference proteome</keyword>
<reference evidence="8 9" key="1">
    <citation type="submission" date="2023-06" db="EMBL/GenBank/DDBJ databases">
        <title>Pelomonas sp. APW6 16S ribosomal RNA gene genome sequencing and assembly.</title>
        <authorList>
            <person name="Woo H."/>
        </authorList>
    </citation>
    <scope>NUCLEOTIDE SEQUENCE [LARGE SCALE GENOMIC DNA]</scope>
    <source>
        <strain evidence="8 9">APW6</strain>
    </source>
</reference>
<protein>
    <submittedName>
        <fullName evidence="8">MipA/OmpV family protein</fullName>
    </submittedName>
</protein>
<dbReference type="InterPro" id="IPR010583">
    <property type="entry name" value="MipA"/>
</dbReference>
<dbReference type="PANTHER" id="PTHR38776">
    <property type="entry name" value="MLTA-INTERACTING PROTEIN-RELATED"/>
    <property type="match status" value="1"/>
</dbReference>
<dbReference type="Proteomes" id="UP001238603">
    <property type="component" value="Unassembled WGS sequence"/>
</dbReference>
<evidence type="ECO:0000256" key="5">
    <source>
        <dbReference type="ARBA" id="ARBA00023237"/>
    </source>
</evidence>
<dbReference type="Pfam" id="PF06629">
    <property type="entry name" value="MipA"/>
    <property type="match status" value="1"/>
</dbReference>
<sequence length="274" mass="29922">MNTHAHATRFSSRALLPLLSLLLATAGLLHTRTAQAEEPAASTDQAGQTGDMTRWGLGIGVSSDTRPYRDFDRKPEFMPLLAFENRWVRVAGPGVELKLLRHDAVALGMTLSYARDGYRPDDSPVLAGMARRSPSAWLGLRASLRSPVGQLTAEWSGDAASHSKGRKLKLGLDHRFAQGEFGLTPRVSATWLDAAFVQYYFGVEAGEARADRAAYTPGSAVNVDAGLRLDWRLDAQQTLFADLGVTRLGRSIRSSPLVDRSTVPGARLGWLYRF</sequence>
<feature type="signal peptide" evidence="7">
    <location>
        <begin position="1"/>
        <end position="36"/>
    </location>
</feature>
<keyword evidence="4" id="KW-0472">Membrane</keyword>
<evidence type="ECO:0000313" key="8">
    <source>
        <dbReference type="EMBL" id="MDL5033056.1"/>
    </source>
</evidence>
<proteinExistence type="inferred from homology"/>
<feature type="compositionally biased region" description="Polar residues" evidence="6">
    <location>
        <begin position="42"/>
        <end position="51"/>
    </location>
</feature>
<keyword evidence="3 7" id="KW-0732">Signal</keyword>
<comment type="subcellular location">
    <subcellularLocation>
        <location evidence="1">Cell outer membrane</location>
    </subcellularLocation>
</comment>
<dbReference type="PANTHER" id="PTHR38776:SF1">
    <property type="entry name" value="MLTA-INTERACTING PROTEIN-RELATED"/>
    <property type="match status" value="1"/>
</dbReference>
<evidence type="ECO:0000256" key="4">
    <source>
        <dbReference type="ARBA" id="ARBA00023136"/>
    </source>
</evidence>
<evidence type="ECO:0000313" key="9">
    <source>
        <dbReference type="Proteomes" id="UP001238603"/>
    </source>
</evidence>
<accession>A0ABT7LNI5</accession>
<keyword evidence="5" id="KW-0998">Cell outer membrane</keyword>
<gene>
    <name evidence="8" type="ORF">QRD43_14170</name>
</gene>